<dbReference type="InterPro" id="IPR011324">
    <property type="entry name" value="Cytotoxic_necrot_fac-like_cat"/>
</dbReference>
<dbReference type="InterPro" id="IPR038592">
    <property type="entry name" value="CheD-like_sf"/>
</dbReference>
<dbReference type="PANTHER" id="PTHR35147">
    <property type="entry name" value="CHEMORECEPTOR GLUTAMINE DEAMIDASE CHED-RELATED"/>
    <property type="match status" value="1"/>
</dbReference>
<dbReference type="CDD" id="cd16352">
    <property type="entry name" value="CheD"/>
    <property type="match status" value="1"/>
</dbReference>
<comment type="caution">
    <text evidence="4">The sequence shown here is derived from an EMBL/GenBank/DDBJ whole genome shotgun (WGS) entry which is preliminary data.</text>
</comment>
<dbReference type="Pfam" id="PF03975">
    <property type="entry name" value="CheD"/>
    <property type="match status" value="1"/>
</dbReference>
<dbReference type="Gene3D" id="3.30.1330.200">
    <property type="match status" value="1"/>
</dbReference>
<dbReference type="EMBL" id="JAFNJU010000007">
    <property type="protein sequence ID" value="MBO1265337.1"/>
    <property type="molecule type" value="Genomic_DNA"/>
</dbReference>
<protein>
    <recommendedName>
        <fullName evidence="3">Probable chemoreceptor glutamine deamidase CheD</fullName>
        <ecNumber evidence="3">3.5.1.44</ecNumber>
    </recommendedName>
</protein>
<evidence type="ECO:0000256" key="3">
    <source>
        <dbReference type="HAMAP-Rule" id="MF_01440"/>
    </source>
</evidence>
<dbReference type="GO" id="GO:0050568">
    <property type="term" value="F:protein-glutamine glutaminase activity"/>
    <property type="evidence" value="ECO:0007669"/>
    <property type="project" value="UniProtKB-UniRule"/>
</dbReference>
<dbReference type="HAMAP" id="MF_01440">
    <property type="entry name" value="CheD"/>
    <property type="match status" value="1"/>
</dbReference>
<dbReference type="AlphaFoldDB" id="A0A939H6T7"/>
<dbReference type="RefSeq" id="WP_207599861.1">
    <property type="nucleotide sequence ID" value="NZ_JAFNJU010000007.1"/>
</dbReference>
<comment type="catalytic activity">
    <reaction evidence="3">
        <text>L-glutaminyl-[protein] + H2O = L-glutamyl-[protein] + NH4(+)</text>
        <dbReference type="Rhea" id="RHEA:16441"/>
        <dbReference type="Rhea" id="RHEA-COMP:10207"/>
        <dbReference type="Rhea" id="RHEA-COMP:10208"/>
        <dbReference type="ChEBI" id="CHEBI:15377"/>
        <dbReference type="ChEBI" id="CHEBI:28938"/>
        <dbReference type="ChEBI" id="CHEBI:29973"/>
        <dbReference type="ChEBI" id="CHEBI:30011"/>
        <dbReference type="EC" id="3.5.1.44"/>
    </reaction>
</comment>
<gene>
    <name evidence="3" type="primary">cheD</name>
    <name evidence="4" type="ORF">J3A84_09875</name>
</gene>
<evidence type="ECO:0000256" key="1">
    <source>
        <dbReference type="ARBA" id="ARBA00022500"/>
    </source>
</evidence>
<comment type="similarity">
    <text evidence="3">Belongs to the CheD family.</text>
</comment>
<keyword evidence="2 3" id="KW-0378">Hydrolase</keyword>
<comment type="function">
    <text evidence="3">Probably deamidates glutamine residues to glutamate on methyl-accepting chemotaxis receptors (MCPs), playing an important role in chemotaxis.</text>
</comment>
<keyword evidence="1 3" id="KW-0145">Chemotaxis</keyword>
<dbReference type="InterPro" id="IPR005659">
    <property type="entry name" value="Chemorcpt_Glu_NH3ase_CheD"/>
</dbReference>
<evidence type="ECO:0000256" key="2">
    <source>
        <dbReference type="ARBA" id="ARBA00022801"/>
    </source>
</evidence>
<keyword evidence="5" id="KW-1185">Reference proteome</keyword>
<dbReference type="EC" id="3.5.1.44" evidence="3"/>
<dbReference type="GO" id="GO:0006935">
    <property type="term" value="P:chemotaxis"/>
    <property type="evidence" value="ECO:0007669"/>
    <property type="project" value="UniProtKB-UniRule"/>
</dbReference>
<evidence type="ECO:0000313" key="5">
    <source>
        <dbReference type="Proteomes" id="UP000664218"/>
    </source>
</evidence>
<dbReference type="SUPFAM" id="SSF64438">
    <property type="entry name" value="CNF1/YfiH-like putative cysteine hydrolases"/>
    <property type="match status" value="1"/>
</dbReference>
<organism evidence="4 5">
    <name type="scientific">Proteiniclasticum aestuarii</name>
    <dbReference type="NCBI Taxonomy" id="2817862"/>
    <lineage>
        <taxon>Bacteria</taxon>
        <taxon>Bacillati</taxon>
        <taxon>Bacillota</taxon>
        <taxon>Clostridia</taxon>
        <taxon>Eubacteriales</taxon>
        <taxon>Clostridiaceae</taxon>
        <taxon>Proteiniclasticum</taxon>
    </lineage>
</organism>
<proteinExistence type="inferred from homology"/>
<accession>A0A939H6T7</accession>
<reference evidence="4" key="1">
    <citation type="submission" date="2021-03" db="EMBL/GenBank/DDBJ databases">
        <title>Proteiniclasticum marinus sp. nov., isolated from tidal flat sediment.</title>
        <authorList>
            <person name="Namirimu T."/>
            <person name="Yang J.-A."/>
            <person name="Yang S.-H."/>
            <person name="Kim Y.-J."/>
            <person name="Kwon K.K."/>
        </authorList>
    </citation>
    <scope>NUCLEOTIDE SEQUENCE</scope>
    <source>
        <strain evidence="4">SCR006</strain>
    </source>
</reference>
<evidence type="ECO:0000313" key="4">
    <source>
        <dbReference type="EMBL" id="MBO1265337.1"/>
    </source>
</evidence>
<dbReference type="PANTHER" id="PTHR35147:SF1">
    <property type="entry name" value="CHEMORECEPTOR GLUTAMINE DEAMIDASE CHED-RELATED"/>
    <property type="match status" value="1"/>
</dbReference>
<dbReference type="Proteomes" id="UP000664218">
    <property type="component" value="Unassembled WGS sequence"/>
</dbReference>
<sequence>MGEQRKVGIADYKIGKEDDTLITLGLGSCVGIALYDKVRRIGGLSHIMLPDSTAFNRDIKEEKFADLAVAKMVRELYGGTLQTRNLVAKIAGGASMFKFPDKKITSDIGKRNVEAVEKVLSELGIPIMGSHTGGGMGRTMVVHLADFSVEIKTASKTIIVL</sequence>
<name>A0A939H6T7_9CLOT</name>